<evidence type="ECO:0000313" key="1">
    <source>
        <dbReference type="EMBL" id="KAL1499162.1"/>
    </source>
</evidence>
<comment type="caution">
    <text evidence="1">The sequence shown here is derived from an EMBL/GenBank/DDBJ whole genome shotgun (WGS) entry which is preliminary data.</text>
</comment>
<protein>
    <recommendedName>
        <fullName evidence="3">Peptidase M41 domain-containing protein</fullName>
    </recommendedName>
</protein>
<evidence type="ECO:0008006" key="3">
    <source>
        <dbReference type="Google" id="ProtNLM"/>
    </source>
</evidence>
<dbReference type="EMBL" id="JBGBPQ010000026">
    <property type="protein sequence ID" value="KAL1499162.1"/>
    <property type="molecule type" value="Genomic_DNA"/>
</dbReference>
<dbReference type="InterPro" id="IPR037219">
    <property type="entry name" value="Peptidase_M41-like"/>
</dbReference>
<dbReference type="GO" id="GO:0005524">
    <property type="term" value="F:ATP binding"/>
    <property type="evidence" value="ECO:0007669"/>
    <property type="project" value="InterPro"/>
</dbReference>
<organism evidence="1 2">
    <name type="scientific">Prymnesium parvum</name>
    <name type="common">Toxic golden alga</name>
    <dbReference type="NCBI Taxonomy" id="97485"/>
    <lineage>
        <taxon>Eukaryota</taxon>
        <taxon>Haptista</taxon>
        <taxon>Haptophyta</taxon>
        <taxon>Prymnesiophyceae</taxon>
        <taxon>Prymnesiales</taxon>
        <taxon>Prymnesiaceae</taxon>
        <taxon>Prymnesium</taxon>
    </lineage>
</organism>
<keyword evidence="2" id="KW-1185">Reference proteome</keyword>
<dbReference type="AlphaFoldDB" id="A0AB34II32"/>
<name>A0AB34II32_PRYPA</name>
<dbReference type="SUPFAM" id="SSF140990">
    <property type="entry name" value="FtsH protease domain-like"/>
    <property type="match status" value="1"/>
</dbReference>
<dbReference type="GO" id="GO:0004176">
    <property type="term" value="F:ATP-dependent peptidase activity"/>
    <property type="evidence" value="ECO:0007669"/>
    <property type="project" value="InterPro"/>
</dbReference>
<accession>A0AB34II32</accession>
<sequence>MRRLLAVGGVAGGLAAFRALDAPTAYHEAGHTIVALHLAQDGMPCAGSHGKLQLSGVSPTLLKFTTITPRTTEKGVVYLGETKLTTRWRHMRHHAEWIPSDGQRHSDSPRLLCAALHPPAGEGEEGGGGVAARCLANVTQQTPVDIARIAYLLGGRVAEDVLWERSVARWTAWSRAPPAGRALSSGCGSASERIAALVASSGCASGDLRKSQQIAEAQAAVTGVAPTALLEVAYDFSHSVLHQRWSHVKALTGALLARGTIDGAQLEALDQRLHVAQDAKDWMHIIADWPLLFGVIWAALECPKRRAPSPSCCEVPGDLASLGKSA</sequence>
<gene>
    <name evidence="1" type="ORF">AB1Y20_013673</name>
</gene>
<dbReference type="GO" id="GO:0006508">
    <property type="term" value="P:proteolysis"/>
    <property type="evidence" value="ECO:0007669"/>
    <property type="project" value="InterPro"/>
</dbReference>
<evidence type="ECO:0000313" key="2">
    <source>
        <dbReference type="Proteomes" id="UP001515480"/>
    </source>
</evidence>
<dbReference type="Proteomes" id="UP001515480">
    <property type="component" value="Unassembled WGS sequence"/>
</dbReference>
<dbReference type="GO" id="GO:0004222">
    <property type="term" value="F:metalloendopeptidase activity"/>
    <property type="evidence" value="ECO:0007669"/>
    <property type="project" value="InterPro"/>
</dbReference>
<proteinExistence type="predicted"/>
<reference evidence="1 2" key="1">
    <citation type="journal article" date="2024" name="Science">
        <title>Giant polyketide synthase enzymes in the biosynthesis of giant marine polyether toxins.</title>
        <authorList>
            <person name="Fallon T.R."/>
            <person name="Shende V.V."/>
            <person name="Wierzbicki I.H."/>
            <person name="Pendleton A.L."/>
            <person name="Watervoot N.F."/>
            <person name="Auber R.P."/>
            <person name="Gonzalez D.J."/>
            <person name="Wisecaver J.H."/>
            <person name="Moore B.S."/>
        </authorList>
    </citation>
    <scope>NUCLEOTIDE SEQUENCE [LARGE SCALE GENOMIC DNA]</scope>
    <source>
        <strain evidence="1 2">12B1</strain>
    </source>
</reference>
<dbReference type="Gene3D" id="1.20.58.760">
    <property type="entry name" value="Peptidase M41"/>
    <property type="match status" value="1"/>
</dbReference>